<proteinExistence type="predicted"/>
<dbReference type="Pfam" id="PF01381">
    <property type="entry name" value="HTH_3"/>
    <property type="match status" value="1"/>
</dbReference>
<dbReference type="GO" id="GO:0003700">
    <property type="term" value="F:DNA-binding transcription factor activity"/>
    <property type="evidence" value="ECO:0007669"/>
    <property type="project" value="TreeGrafter"/>
</dbReference>
<gene>
    <name evidence="3" type="ORF">AWH49_03220</name>
</gene>
<dbReference type="SMART" id="SM00530">
    <property type="entry name" value="HTH_XRE"/>
    <property type="match status" value="1"/>
</dbReference>
<dbReference type="AlphaFoldDB" id="A0A177L248"/>
<dbReference type="GO" id="GO:0003677">
    <property type="term" value="F:DNA binding"/>
    <property type="evidence" value="ECO:0007669"/>
    <property type="project" value="UniProtKB-KW"/>
</dbReference>
<comment type="caution">
    <text evidence="3">The sequence shown here is derived from an EMBL/GenBank/DDBJ whole genome shotgun (WGS) entry which is preliminary data.</text>
</comment>
<sequence>MIGNRIKQLREKRGYTLTKLAQEAQISKSYLSNLERKPTVNPSLYILSKIAAALGITTDHLIKPEQLIQSETKNEWTEFLHEAEKASMNKVDLLKFHHYLGTKKGG</sequence>
<dbReference type="SUPFAM" id="SSF47413">
    <property type="entry name" value="lambda repressor-like DNA-binding domains"/>
    <property type="match status" value="1"/>
</dbReference>
<dbReference type="EMBL" id="LQWY01000056">
    <property type="protein sequence ID" value="OAH59740.1"/>
    <property type="molecule type" value="Genomic_DNA"/>
</dbReference>
<feature type="domain" description="HTH cro/C1-type" evidence="2">
    <location>
        <begin position="6"/>
        <end position="61"/>
    </location>
</feature>
<dbReference type="InterPro" id="IPR010982">
    <property type="entry name" value="Lambda_DNA-bd_dom_sf"/>
</dbReference>
<dbReference type="PANTHER" id="PTHR46797:SF1">
    <property type="entry name" value="METHYLPHOSPHONATE SYNTHASE"/>
    <property type="match status" value="1"/>
</dbReference>
<accession>A0A177L248</accession>
<protein>
    <recommendedName>
        <fullName evidence="2">HTH cro/C1-type domain-containing protein</fullName>
    </recommendedName>
</protein>
<organism evidence="3 4">
    <name type="scientific">Domibacillus aminovorans</name>
    <dbReference type="NCBI Taxonomy" id="29332"/>
    <lineage>
        <taxon>Bacteria</taxon>
        <taxon>Bacillati</taxon>
        <taxon>Bacillota</taxon>
        <taxon>Bacilli</taxon>
        <taxon>Bacillales</taxon>
        <taxon>Bacillaceae</taxon>
        <taxon>Domibacillus</taxon>
    </lineage>
</organism>
<evidence type="ECO:0000313" key="3">
    <source>
        <dbReference type="EMBL" id="OAH59740.1"/>
    </source>
</evidence>
<evidence type="ECO:0000259" key="2">
    <source>
        <dbReference type="PROSITE" id="PS50943"/>
    </source>
</evidence>
<reference evidence="3 4" key="1">
    <citation type="submission" date="2016-01" db="EMBL/GenBank/DDBJ databases">
        <title>Investigation of taxonomic status of Bacillus aminovorans.</title>
        <authorList>
            <person name="Verma A."/>
            <person name="Pal Y."/>
            <person name="Krishnamurthi S."/>
        </authorList>
    </citation>
    <scope>NUCLEOTIDE SEQUENCE [LARGE SCALE GENOMIC DNA]</scope>
    <source>
        <strain evidence="3 4">DSM 1314</strain>
    </source>
</reference>
<dbReference type="InterPro" id="IPR050807">
    <property type="entry name" value="TransReg_Diox_bact_type"/>
</dbReference>
<dbReference type="CDD" id="cd00093">
    <property type="entry name" value="HTH_XRE"/>
    <property type="match status" value="1"/>
</dbReference>
<dbReference type="PROSITE" id="PS50943">
    <property type="entry name" value="HTH_CROC1"/>
    <property type="match status" value="1"/>
</dbReference>
<name>A0A177L248_9BACI</name>
<dbReference type="InterPro" id="IPR001387">
    <property type="entry name" value="Cro/C1-type_HTH"/>
</dbReference>
<dbReference type="RefSeq" id="WP_063966430.1">
    <property type="nucleotide sequence ID" value="NZ_JBCNAN010000013.1"/>
</dbReference>
<evidence type="ECO:0000313" key="4">
    <source>
        <dbReference type="Proteomes" id="UP000076935"/>
    </source>
</evidence>
<dbReference type="PANTHER" id="PTHR46797">
    <property type="entry name" value="HTH-TYPE TRANSCRIPTIONAL REGULATOR"/>
    <property type="match status" value="1"/>
</dbReference>
<dbReference type="GO" id="GO:0005829">
    <property type="term" value="C:cytosol"/>
    <property type="evidence" value="ECO:0007669"/>
    <property type="project" value="TreeGrafter"/>
</dbReference>
<keyword evidence="1" id="KW-0238">DNA-binding</keyword>
<evidence type="ECO:0000256" key="1">
    <source>
        <dbReference type="ARBA" id="ARBA00023125"/>
    </source>
</evidence>
<dbReference type="Proteomes" id="UP000076935">
    <property type="component" value="Unassembled WGS sequence"/>
</dbReference>
<dbReference type="Gene3D" id="1.10.260.40">
    <property type="entry name" value="lambda repressor-like DNA-binding domains"/>
    <property type="match status" value="1"/>
</dbReference>
<keyword evidence="4" id="KW-1185">Reference proteome</keyword>